<reference evidence="9" key="1">
    <citation type="submission" date="2025-08" db="UniProtKB">
        <authorList>
            <consortium name="RefSeq"/>
        </authorList>
    </citation>
    <scope>IDENTIFICATION</scope>
</reference>
<evidence type="ECO:0000313" key="8">
    <source>
        <dbReference type="Proteomes" id="UP000504632"/>
    </source>
</evidence>
<dbReference type="GO" id="GO:0005524">
    <property type="term" value="F:ATP binding"/>
    <property type="evidence" value="ECO:0007669"/>
    <property type="project" value="UniProtKB-KW"/>
</dbReference>
<keyword evidence="2" id="KW-0963">Cytoplasm</keyword>
<keyword evidence="5" id="KW-0547">Nucleotide-binding</keyword>
<dbReference type="Pfam" id="PF17776">
    <property type="entry name" value="NLRC4_HD2"/>
    <property type="match status" value="1"/>
</dbReference>
<sequence>MSLYGENVGGVFSECSKYESTCQGLDKHKSNLRQKFQCVCEGLTKQGNPTLLNEIYTELYIMHGRSEDINNEHDIRQIETALRRRTEDTPIKCNDIFKPLPGQDKPIRTVLTTGVAGIGKTDSVQKFILDWADGKANQDIHFIFPLPFRELNLIKDKKHSLMSLLHGLFSESKIFDSNQHKALFIFDGLDECRLSLDFQNNESLCDITESTSVDVLLSNLIEGNLLPSALIWITSRPAAANQIPSQDVDQVTEIRGYSDEQKEEYFRKRISDQNLANRIISHIKSFRSLYIMCHIPVFCWISATVLERMLDNAEKGEIPTTLTQMYTNYLLIHLKIIQEKYNESRETDNEMIFKLGRLAFQQLKKGNVIFYEDDLRECGINVREASVYSGVCTLIFREELGLYQGKVFCFTHLSIQEHLAALYVHLSFINNSKNVLGQSVFSKLVAKIKGETISVLHKRAVDKALQSKNGHLDLFLCFLLGLSLESKQLLSQGLLTRTGSSSHRNKKTVKYIKKKIRQNPFPDKSINLFHCLNELNDHSLVEEIQHYLKFGNRSKAKLSSSQLSALGFVVLTSEEELDVFDLNQYPISFSITGDEVLLRLLPIVKASRKASLRNCELTEESCAVLTSALDSNSSSLRELDLSKNDLWDSGVKLLSAGLKNPHCKLEILRMSRCDLTERSCTVLASVLMSNSSSLRELDLSENILLDSGVKLLSAGLKNPHCKLEILRMSRCNLTERSCKVLASVLMSNSSSLRELDLSKNILRDSGVKLLSAGLKNPNCKLEILRMSRCDLTERSCTVLASVLMSNSSSLRELDLSKNILLDSGVKSLSAGLKNPHCELEVLRLKECITTDESCAALASALRSNPSHLRELYLSVYISAKMGENPLCALRNDPHNQLEKLEMSRCELTWRSCKVLASVLKSVSSSLRELDLSENNLRDSGVELLSAGLKNPHCKLEILKLNFCDLTWRSCAVLASVIRSNCSSLRELDLSVNNLQDSGVQLLSTGLENPHCKLEILRLKECITTDEVCVALASALRSNPSHLRELYLSVDKTDNVEENPLCALRDDPHYKLEKLE</sequence>
<organism evidence="8 9">
    <name type="scientific">Chanos chanos</name>
    <name type="common">Milkfish</name>
    <name type="synonym">Mugil chanos</name>
    <dbReference type="NCBI Taxonomy" id="29144"/>
    <lineage>
        <taxon>Eukaryota</taxon>
        <taxon>Metazoa</taxon>
        <taxon>Chordata</taxon>
        <taxon>Craniata</taxon>
        <taxon>Vertebrata</taxon>
        <taxon>Euteleostomi</taxon>
        <taxon>Actinopterygii</taxon>
        <taxon>Neopterygii</taxon>
        <taxon>Teleostei</taxon>
        <taxon>Ostariophysi</taxon>
        <taxon>Gonorynchiformes</taxon>
        <taxon>Chanidae</taxon>
        <taxon>Chanos</taxon>
    </lineage>
</organism>
<dbReference type="InterPro" id="IPR041075">
    <property type="entry name" value="NOD1/2_WH"/>
</dbReference>
<dbReference type="PROSITE" id="PS51450">
    <property type="entry name" value="LRR"/>
    <property type="match status" value="1"/>
</dbReference>
<evidence type="ECO:0000256" key="2">
    <source>
        <dbReference type="ARBA" id="ARBA00022490"/>
    </source>
</evidence>
<keyword evidence="6" id="KW-0067">ATP-binding</keyword>
<evidence type="ECO:0000256" key="3">
    <source>
        <dbReference type="ARBA" id="ARBA00022614"/>
    </source>
</evidence>
<evidence type="ECO:0000256" key="4">
    <source>
        <dbReference type="ARBA" id="ARBA00022737"/>
    </source>
</evidence>
<dbReference type="Pfam" id="PF05729">
    <property type="entry name" value="NACHT"/>
    <property type="match status" value="1"/>
</dbReference>
<dbReference type="InterPro" id="IPR001611">
    <property type="entry name" value="Leu-rich_rpt"/>
</dbReference>
<dbReference type="FunFam" id="3.80.10.10:FF:001632">
    <property type="entry name" value="Uncharacterized protein"/>
    <property type="match status" value="1"/>
</dbReference>
<dbReference type="FunFam" id="3.40.50.300:FF:000210">
    <property type="entry name" value="Si:dkey-16p6.1"/>
    <property type="match status" value="1"/>
</dbReference>
<dbReference type="SUPFAM" id="SSF52540">
    <property type="entry name" value="P-loop containing nucleoside triphosphate hydrolases"/>
    <property type="match status" value="1"/>
</dbReference>
<evidence type="ECO:0000313" key="9">
    <source>
        <dbReference type="RefSeq" id="XP_030632651.1"/>
    </source>
</evidence>
<proteinExistence type="predicted"/>
<feature type="domain" description="NACHT" evidence="7">
    <location>
        <begin position="108"/>
        <end position="239"/>
    </location>
</feature>
<dbReference type="InParanoid" id="A0A6J2VN79"/>
<dbReference type="AlphaFoldDB" id="A0A6J2VN79"/>
<dbReference type="SMART" id="SM01288">
    <property type="entry name" value="FISNA"/>
    <property type="match status" value="1"/>
</dbReference>
<dbReference type="SUPFAM" id="SSF52047">
    <property type="entry name" value="RNI-like"/>
    <property type="match status" value="2"/>
</dbReference>
<dbReference type="Pfam" id="PF13516">
    <property type="entry name" value="LRR_6"/>
    <property type="match status" value="5"/>
</dbReference>
<dbReference type="GeneID" id="115814071"/>
<evidence type="ECO:0000256" key="1">
    <source>
        <dbReference type="ARBA" id="ARBA00004496"/>
    </source>
</evidence>
<keyword evidence="8" id="KW-1185">Reference proteome</keyword>
<dbReference type="PROSITE" id="PS50837">
    <property type="entry name" value="NACHT"/>
    <property type="match status" value="1"/>
</dbReference>
<dbReference type="InterPro" id="IPR007111">
    <property type="entry name" value="NACHT_NTPase"/>
</dbReference>
<dbReference type="InterPro" id="IPR027417">
    <property type="entry name" value="P-loop_NTPase"/>
</dbReference>
<dbReference type="RefSeq" id="XP_030632651.1">
    <property type="nucleotide sequence ID" value="XM_030776791.1"/>
</dbReference>
<keyword evidence="4" id="KW-0677">Repeat</keyword>
<comment type="subcellular location">
    <subcellularLocation>
        <location evidence="1">Cytoplasm</location>
    </subcellularLocation>
</comment>
<dbReference type="OrthoDB" id="120976at2759"/>
<keyword evidence="3" id="KW-0433">Leucine-rich repeat</keyword>
<accession>A0A6J2VN79</accession>
<gene>
    <name evidence="9" type="primary">LOC115814071</name>
</gene>
<dbReference type="InterPro" id="IPR041267">
    <property type="entry name" value="NLRP_HD2"/>
</dbReference>
<dbReference type="Gene3D" id="3.80.10.10">
    <property type="entry name" value="Ribonuclease Inhibitor"/>
    <property type="match status" value="3"/>
</dbReference>
<dbReference type="InterPro" id="IPR006553">
    <property type="entry name" value="Leu-rich_rpt_Cys-con_subtyp"/>
</dbReference>
<dbReference type="GO" id="GO:0005737">
    <property type="term" value="C:cytoplasm"/>
    <property type="evidence" value="ECO:0007669"/>
    <property type="project" value="UniProtKB-SubCell"/>
</dbReference>
<dbReference type="Pfam" id="PF14484">
    <property type="entry name" value="FISNA"/>
    <property type="match status" value="1"/>
</dbReference>
<dbReference type="Pfam" id="PF17779">
    <property type="entry name" value="WHD_NOD2"/>
    <property type="match status" value="1"/>
</dbReference>
<dbReference type="PANTHER" id="PTHR24106">
    <property type="entry name" value="NACHT, LRR AND CARD DOMAINS-CONTAINING"/>
    <property type="match status" value="1"/>
</dbReference>
<dbReference type="Proteomes" id="UP000504632">
    <property type="component" value="Chromosome 6"/>
</dbReference>
<name>A0A6J2VN79_CHACN</name>
<dbReference type="InterPro" id="IPR029495">
    <property type="entry name" value="NACHT-assoc"/>
</dbReference>
<evidence type="ECO:0000256" key="5">
    <source>
        <dbReference type="ARBA" id="ARBA00022741"/>
    </source>
</evidence>
<dbReference type="InterPro" id="IPR051261">
    <property type="entry name" value="NLR"/>
</dbReference>
<dbReference type="SMART" id="SM00368">
    <property type="entry name" value="LRR_RI"/>
    <property type="match status" value="14"/>
</dbReference>
<evidence type="ECO:0000259" key="7">
    <source>
        <dbReference type="PROSITE" id="PS50837"/>
    </source>
</evidence>
<dbReference type="SMART" id="SM00367">
    <property type="entry name" value="LRR_CC"/>
    <property type="match status" value="6"/>
</dbReference>
<evidence type="ECO:0000256" key="6">
    <source>
        <dbReference type="ARBA" id="ARBA00022840"/>
    </source>
</evidence>
<protein>
    <submittedName>
        <fullName evidence="9">NACHT, LRR and PYD domains-containing protein 12-like</fullName>
    </submittedName>
</protein>
<dbReference type="InterPro" id="IPR032675">
    <property type="entry name" value="LRR_dom_sf"/>
</dbReference>
<dbReference type="Gene3D" id="3.40.50.300">
    <property type="entry name" value="P-loop containing nucleotide triphosphate hydrolases"/>
    <property type="match status" value="1"/>
</dbReference>